<dbReference type="HOGENOM" id="CLU_152795_0_0_1"/>
<evidence type="ECO:0000256" key="1">
    <source>
        <dbReference type="SAM" id="MobiDB-lite"/>
    </source>
</evidence>
<dbReference type="OMA" id="CIINAKL"/>
<sequence length="140" mass="15369">MTGSSVSRPASGQGQRKSASFHGRIPESSEAFPAIPRPESHPDLAGRRKLISGKHQHLIPNSQDNVSGRLTKLLLNVTVQRSLGHVHVVMSPENTVDDLIKAAINAYVKEGRRPLLSQVDPSCYELHYSQFSLESKLPKP</sequence>
<accession>W1Q082</accession>
<dbReference type="EMBL" id="KI392588">
    <property type="protein sequence ID" value="ERN13300.1"/>
    <property type="molecule type" value="Genomic_DNA"/>
</dbReference>
<feature type="domain" description="DUF7054" evidence="2">
    <location>
        <begin position="70"/>
        <end position="135"/>
    </location>
</feature>
<dbReference type="PANTHER" id="PTHR33270">
    <property type="entry name" value="BNAC05G50380D PROTEIN"/>
    <property type="match status" value="1"/>
</dbReference>
<name>W1Q082_AMBTC</name>
<evidence type="ECO:0000313" key="3">
    <source>
        <dbReference type="EMBL" id="ERN13300.1"/>
    </source>
</evidence>
<keyword evidence="4" id="KW-1185">Reference proteome</keyword>
<dbReference type="eggNOG" id="KOG4197">
    <property type="taxonomic scope" value="Eukaryota"/>
</dbReference>
<protein>
    <recommendedName>
        <fullName evidence="2">DUF7054 domain-containing protein</fullName>
    </recommendedName>
</protein>
<dbReference type="InterPro" id="IPR055482">
    <property type="entry name" value="DUF7054"/>
</dbReference>
<evidence type="ECO:0000259" key="2">
    <source>
        <dbReference type="Pfam" id="PF23156"/>
    </source>
</evidence>
<feature type="compositionally biased region" description="Polar residues" evidence="1">
    <location>
        <begin position="1"/>
        <end position="18"/>
    </location>
</feature>
<evidence type="ECO:0000313" key="4">
    <source>
        <dbReference type="Proteomes" id="UP000017836"/>
    </source>
</evidence>
<dbReference type="Proteomes" id="UP000017836">
    <property type="component" value="Unassembled WGS sequence"/>
</dbReference>
<proteinExistence type="predicted"/>
<dbReference type="Gramene" id="ERN13300">
    <property type="protein sequence ID" value="ERN13300"/>
    <property type="gene ID" value="AMTR_s00041p00064960"/>
</dbReference>
<dbReference type="Pfam" id="PF23156">
    <property type="entry name" value="DUF7054"/>
    <property type="match status" value="1"/>
</dbReference>
<reference evidence="4" key="1">
    <citation type="journal article" date="2013" name="Science">
        <title>The Amborella genome and the evolution of flowering plants.</title>
        <authorList>
            <consortium name="Amborella Genome Project"/>
        </authorList>
    </citation>
    <scope>NUCLEOTIDE SEQUENCE [LARGE SCALE GENOMIC DNA]</scope>
</reference>
<dbReference type="PANTHER" id="PTHR33270:SF24">
    <property type="entry name" value="EXPRESSED PROTEIN"/>
    <property type="match status" value="1"/>
</dbReference>
<dbReference type="AlphaFoldDB" id="W1Q082"/>
<gene>
    <name evidence="3" type="ORF">AMTR_s00041p00064960</name>
</gene>
<dbReference type="InterPro" id="IPR040358">
    <property type="entry name" value="At4g22758-like"/>
</dbReference>
<organism evidence="3 4">
    <name type="scientific">Amborella trichopoda</name>
    <dbReference type="NCBI Taxonomy" id="13333"/>
    <lineage>
        <taxon>Eukaryota</taxon>
        <taxon>Viridiplantae</taxon>
        <taxon>Streptophyta</taxon>
        <taxon>Embryophyta</taxon>
        <taxon>Tracheophyta</taxon>
        <taxon>Spermatophyta</taxon>
        <taxon>Magnoliopsida</taxon>
        <taxon>Amborellales</taxon>
        <taxon>Amborellaceae</taxon>
        <taxon>Amborella</taxon>
    </lineage>
</organism>
<feature type="region of interest" description="Disordered" evidence="1">
    <location>
        <begin position="1"/>
        <end position="45"/>
    </location>
</feature>